<dbReference type="GO" id="GO:0005739">
    <property type="term" value="C:mitochondrion"/>
    <property type="evidence" value="ECO:0007669"/>
    <property type="project" value="TreeGrafter"/>
</dbReference>
<dbReference type="PANTHER" id="PTHR43690">
    <property type="entry name" value="NARDILYSIN"/>
    <property type="match status" value="1"/>
</dbReference>
<comment type="caution">
    <text evidence="10">The sequence shown here is derived from an EMBL/GenBank/DDBJ whole genome shotgun (WGS) entry which is preliminary data.</text>
</comment>
<dbReference type="PANTHER" id="PTHR43690:SF18">
    <property type="entry name" value="INSULIN-DEGRADING ENZYME-RELATED"/>
    <property type="match status" value="1"/>
</dbReference>
<dbReference type="InterPro" id="IPR011249">
    <property type="entry name" value="Metalloenz_LuxS/M16"/>
</dbReference>
<feature type="non-terminal residue" evidence="10">
    <location>
        <position position="275"/>
    </location>
</feature>
<evidence type="ECO:0000313" key="11">
    <source>
        <dbReference type="Proteomes" id="UP000626109"/>
    </source>
</evidence>
<dbReference type="GO" id="GO:0005829">
    <property type="term" value="C:cytosol"/>
    <property type="evidence" value="ECO:0007669"/>
    <property type="project" value="TreeGrafter"/>
</dbReference>
<dbReference type="Proteomes" id="UP000626109">
    <property type="component" value="Unassembled WGS sequence"/>
</dbReference>
<feature type="non-terminal residue" evidence="10">
    <location>
        <position position="1"/>
    </location>
</feature>
<evidence type="ECO:0000256" key="4">
    <source>
        <dbReference type="ARBA" id="ARBA00022723"/>
    </source>
</evidence>
<protein>
    <recommendedName>
        <fullName evidence="9">Peptidase M16 N-terminal domain-containing protein</fullName>
    </recommendedName>
</protein>
<keyword evidence="6" id="KW-0862">Zinc</keyword>
<comment type="cofactor">
    <cofactor evidence="1">
        <name>Zn(2+)</name>
        <dbReference type="ChEBI" id="CHEBI:29105"/>
    </cofactor>
</comment>
<evidence type="ECO:0000313" key="10">
    <source>
        <dbReference type="EMBL" id="CAE8667605.1"/>
    </source>
</evidence>
<dbReference type="Gene3D" id="3.30.830.10">
    <property type="entry name" value="Metalloenzyme, LuxS/M16 peptidase-like"/>
    <property type="match status" value="1"/>
</dbReference>
<dbReference type="PROSITE" id="PS00143">
    <property type="entry name" value="INSULINASE"/>
    <property type="match status" value="1"/>
</dbReference>
<dbReference type="FunFam" id="3.30.830.10:FF:000012">
    <property type="entry name" value="Protease 3"/>
    <property type="match status" value="1"/>
</dbReference>
<evidence type="ECO:0000256" key="3">
    <source>
        <dbReference type="ARBA" id="ARBA00022670"/>
    </source>
</evidence>
<dbReference type="AlphaFoldDB" id="A0A813J9Q4"/>
<keyword evidence="3" id="KW-0645">Protease</keyword>
<evidence type="ECO:0000256" key="8">
    <source>
        <dbReference type="SAM" id="MobiDB-lite"/>
    </source>
</evidence>
<evidence type="ECO:0000256" key="6">
    <source>
        <dbReference type="ARBA" id="ARBA00022833"/>
    </source>
</evidence>
<keyword evidence="4" id="KW-0479">Metal-binding</keyword>
<dbReference type="EMBL" id="CAJNNW010021215">
    <property type="protein sequence ID" value="CAE8667605.1"/>
    <property type="molecule type" value="Genomic_DNA"/>
</dbReference>
<sequence length="275" mass="29335">LSSCQTPAATPQDGAGQMRRRGFLLLSSATGAYATVNWQAATGAGAAATLASVLQGGHRRSYCAAAAVASGGPSCSSSAASPPSAGALPAFDPLEVQKPATDYRQYKTATLPNNLRVMVISDTKCDRAAAALSVKVGSIFDPKEIPGLAHFCEHMLFLGTEKYPNEGDYNEYLAKNGGSSNAYTAETVTNYFFGVKPEALGGALDRFAQFFVAPLFSEDATARELQAVDSEHSKNLQQDSWRQSQLLRNSANPEHPLHHFMTGNSETLRDRPEKL</sequence>
<evidence type="ECO:0000256" key="1">
    <source>
        <dbReference type="ARBA" id="ARBA00001947"/>
    </source>
</evidence>
<dbReference type="GO" id="GO:0051603">
    <property type="term" value="P:proteolysis involved in protein catabolic process"/>
    <property type="evidence" value="ECO:0007669"/>
    <property type="project" value="TreeGrafter"/>
</dbReference>
<reference evidence="10" key="1">
    <citation type="submission" date="2021-02" db="EMBL/GenBank/DDBJ databases">
        <authorList>
            <person name="Dougan E. K."/>
            <person name="Rhodes N."/>
            <person name="Thang M."/>
            <person name="Chan C."/>
        </authorList>
    </citation>
    <scope>NUCLEOTIDE SEQUENCE</scope>
</reference>
<evidence type="ECO:0000256" key="2">
    <source>
        <dbReference type="ARBA" id="ARBA00007261"/>
    </source>
</evidence>
<comment type="similarity">
    <text evidence="2">Belongs to the peptidase M16 family.</text>
</comment>
<dbReference type="GO" id="GO:0004222">
    <property type="term" value="F:metalloendopeptidase activity"/>
    <property type="evidence" value="ECO:0007669"/>
    <property type="project" value="InterPro"/>
</dbReference>
<accession>A0A813J9Q4</accession>
<keyword evidence="5" id="KW-0378">Hydrolase</keyword>
<keyword evidence="7" id="KW-0482">Metalloprotease</keyword>
<feature type="domain" description="Peptidase M16 N-terminal" evidence="9">
    <location>
        <begin position="116"/>
        <end position="253"/>
    </location>
</feature>
<evidence type="ECO:0000259" key="9">
    <source>
        <dbReference type="Pfam" id="PF00675"/>
    </source>
</evidence>
<dbReference type="GO" id="GO:0043171">
    <property type="term" value="P:peptide catabolic process"/>
    <property type="evidence" value="ECO:0007669"/>
    <property type="project" value="TreeGrafter"/>
</dbReference>
<feature type="region of interest" description="Disordered" evidence="8">
    <location>
        <begin position="251"/>
        <end position="275"/>
    </location>
</feature>
<dbReference type="SUPFAM" id="SSF63411">
    <property type="entry name" value="LuxS/MPP-like metallohydrolase"/>
    <property type="match status" value="1"/>
</dbReference>
<name>A0A813J9Q4_POLGL</name>
<proteinExistence type="inferred from homology"/>
<gene>
    <name evidence="10" type="ORF">PGLA2088_LOCUS16648</name>
</gene>
<organism evidence="10 11">
    <name type="scientific">Polarella glacialis</name>
    <name type="common">Dinoflagellate</name>
    <dbReference type="NCBI Taxonomy" id="89957"/>
    <lineage>
        <taxon>Eukaryota</taxon>
        <taxon>Sar</taxon>
        <taxon>Alveolata</taxon>
        <taxon>Dinophyceae</taxon>
        <taxon>Suessiales</taxon>
        <taxon>Suessiaceae</taxon>
        <taxon>Polarella</taxon>
    </lineage>
</organism>
<evidence type="ECO:0000256" key="5">
    <source>
        <dbReference type="ARBA" id="ARBA00022801"/>
    </source>
</evidence>
<dbReference type="InterPro" id="IPR011765">
    <property type="entry name" value="Pept_M16_N"/>
</dbReference>
<evidence type="ECO:0000256" key="7">
    <source>
        <dbReference type="ARBA" id="ARBA00023049"/>
    </source>
</evidence>
<dbReference type="InterPro" id="IPR001431">
    <property type="entry name" value="Pept_M16_Zn_BS"/>
</dbReference>
<dbReference type="Pfam" id="PF00675">
    <property type="entry name" value="Peptidase_M16"/>
    <property type="match status" value="1"/>
</dbReference>
<dbReference type="GO" id="GO:0046872">
    <property type="term" value="F:metal ion binding"/>
    <property type="evidence" value="ECO:0007669"/>
    <property type="project" value="UniProtKB-KW"/>
</dbReference>
<dbReference type="InterPro" id="IPR050626">
    <property type="entry name" value="Peptidase_M16"/>
</dbReference>